<dbReference type="EMBL" id="KE384796">
    <property type="protein sequence ID" value="KJK73590.1"/>
    <property type="molecule type" value="Genomic_DNA"/>
</dbReference>
<gene>
    <name evidence="3" type="ORF">H634G_11148</name>
</gene>
<dbReference type="STRING" id="1291518.A0A0D9NLW8"/>
<proteinExistence type="predicted"/>
<dbReference type="Proteomes" id="UP000054544">
    <property type="component" value="Unassembled WGS sequence"/>
</dbReference>
<name>A0A0D9NLW8_METAN</name>
<reference evidence="4" key="1">
    <citation type="journal article" date="2014" name="BMC Genomics">
        <title>The genome sequence of the biocontrol fungus Metarhizium anisopliae and comparative genomics of Metarhizium species.</title>
        <authorList>
            <person name="Pattemore J.A."/>
            <person name="Hane J.K."/>
            <person name="Williams A.H."/>
            <person name="Wilson B.A."/>
            <person name="Stodart B.J."/>
            <person name="Ash G.J."/>
        </authorList>
    </citation>
    <scope>NUCLEOTIDE SEQUENCE [LARGE SCALE GENOMIC DNA]</scope>
    <source>
        <strain evidence="4">BRIP 53293</strain>
    </source>
</reference>
<organism evidence="3 4">
    <name type="scientific">Metarhizium anisopliae BRIP 53293</name>
    <dbReference type="NCBI Taxonomy" id="1291518"/>
    <lineage>
        <taxon>Eukaryota</taxon>
        <taxon>Fungi</taxon>
        <taxon>Dikarya</taxon>
        <taxon>Ascomycota</taxon>
        <taxon>Pezizomycotina</taxon>
        <taxon>Sordariomycetes</taxon>
        <taxon>Hypocreomycetidae</taxon>
        <taxon>Hypocreales</taxon>
        <taxon>Clavicipitaceae</taxon>
        <taxon>Metarhizium</taxon>
    </lineage>
</organism>
<evidence type="ECO:0000256" key="1">
    <source>
        <dbReference type="SAM" id="Coils"/>
    </source>
</evidence>
<keyword evidence="4" id="KW-1185">Reference proteome</keyword>
<feature type="coiled-coil region" evidence="1">
    <location>
        <begin position="102"/>
        <end position="129"/>
    </location>
</feature>
<accession>A0A0D9NLW8</accession>
<sequence length="432" mass="48540">MNCCGDWGSIFGYRTPACTENSVESETSNAQELGEEGIPSPLPREAKDEGDEGLNIAARVVRLSRSNQINLHKVRKSRSVVRDQDAALHVRKKNEKYNEADEEKCNKRISSLEQDLASATARVAELTKMMKERDDDLQYAQTKIVAQEKKLLQGGESLQRAYASAVSVLAQEVSREVPDDVIRNELKTFFQGDFLSWCAKMCTSHAINKRTLELLEPWDIFNINLGFDCDLPDGRSALFLLQAMLSRFLCIQFLTNAYFLAADPNAFLAVEHALAAGSVAASVNWRIQTVQCLAETTTQLNAFSFVRLFETYYGFLLRDMDERAREDLATIIHRFAQLSIKLWKVPATIQVVGMAGFAEEKFKLGDRFTECEAQLLSELGDLVNGRPIGVILQPLIVAHPVAEREEQEVVWSKAIVWVLSRKIAPISRIFSL</sequence>
<evidence type="ECO:0000313" key="4">
    <source>
        <dbReference type="Proteomes" id="UP000054544"/>
    </source>
</evidence>
<keyword evidence="1" id="KW-0175">Coiled coil</keyword>
<protein>
    <submittedName>
        <fullName evidence="3">Uncharacterized protein</fullName>
    </submittedName>
</protein>
<feature type="region of interest" description="Disordered" evidence="2">
    <location>
        <begin position="23"/>
        <end position="50"/>
    </location>
</feature>
<dbReference type="AlphaFoldDB" id="A0A0D9NLW8"/>
<evidence type="ECO:0000256" key="2">
    <source>
        <dbReference type="SAM" id="MobiDB-lite"/>
    </source>
</evidence>
<evidence type="ECO:0000313" key="3">
    <source>
        <dbReference type="EMBL" id="KJK73590.1"/>
    </source>
</evidence>